<proteinExistence type="predicted"/>
<protein>
    <submittedName>
        <fullName evidence="1">Uncharacterized protein</fullName>
    </submittedName>
</protein>
<organism evidence="1 2">
    <name type="scientific">Rhodococcus tukisamuensis</name>
    <dbReference type="NCBI Taxonomy" id="168276"/>
    <lineage>
        <taxon>Bacteria</taxon>
        <taxon>Bacillati</taxon>
        <taxon>Actinomycetota</taxon>
        <taxon>Actinomycetes</taxon>
        <taxon>Mycobacteriales</taxon>
        <taxon>Nocardiaceae</taxon>
        <taxon>Rhodococcus</taxon>
    </lineage>
</organism>
<accession>A0A1G6US74</accession>
<evidence type="ECO:0000313" key="1">
    <source>
        <dbReference type="EMBL" id="SDD43566.1"/>
    </source>
</evidence>
<name>A0A1G6US74_9NOCA</name>
<dbReference type="AlphaFoldDB" id="A0A1G6US74"/>
<sequence>MGEPVSTAAGELAHRLGRIETAPGSDAEVADRMLRASGLSLRGTVVQLIHSALDHLDLASRDAGPHEFAHPTLVRSAITTAATALWLMAGPVDERCYRTLQFGYRDQVYRGQYLEACRAGSRQRTVADARRAELLAAARELRPGVSERRFHAIDSDSFIIAQAGLLMPPDALGGPDPAVEVLTQWNLLSAYAHGRNWAAEEAGDRMDSAEVALAVVEAAVTRLERLGVAH</sequence>
<dbReference type="Proteomes" id="UP000199417">
    <property type="component" value="Unassembled WGS sequence"/>
</dbReference>
<dbReference type="EMBL" id="FNAB01000004">
    <property type="protein sequence ID" value="SDD43566.1"/>
    <property type="molecule type" value="Genomic_DNA"/>
</dbReference>
<dbReference type="RefSeq" id="WP_072845272.1">
    <property type="nucleotide sequence ID" value="NZ_FNAB01000004.1"/>
</dbReference>
<keyword evidence="2" id="KW-1185">Reference proteome</keyword>
<gene>
    <name evidence="1" type="ORF">SAMN05444580_104267</name>
</gene>
<evidence type="ECO:0000313" key="2">
    <source>
        <dbReference type="Proteomes" id="UP000199417"/>
    </source>
</evidence>
<reference evidence="1 2" key="1">
    <citation type="submission" date="2016-10" db="EMBL/GenBank/DDBJ databases">
        <authorList>
            <person name="de Groot N.N."/>
        </authorList>
    </citation>
    <scope>NUCLEOTIDE SEQUENCE [LARGE SCALE GENOMIC DNA]</scope>
    <source>
        <strain evidence="1 2">JCM 11308</strain>
    </source>
</reference>